<gene>
    <name evidence="1" type="ORF">HPB50_009180</name>
</gene>
<keyword evidence="2" id="KW-1185">Reference proteome</keyword>
<protein>
    <submittedName>
        <fullName evidence="1">Uncharacterized protein</fullName>
    </submittedName>
</protein>
<evidence type="ECO:0000313" key="1">
    <source>
        <dbReference type="EMBL" id="KAH6938438.1"/>
    </source>
</evidence>
<dbReference type="Proteomes" id="UP000821845">
    <property type="component" value="Chromosome 2"/>
</dbReference>
<proteinExistence type="predicted"/>
<comment type="caution">
    <text evidence="1">The sequence shown here is derived from an EMBL/GenBank/DDBJ whole genome shotgun (WGS) entry which is preliminary data.</text>
</comment>
<evidence type="ECO:0000313" key="2">
    <source>
        <dbReference type="Proteomes" id="UP000821845"/>
    </source>
</evidence>
<organism evidence="1 2">
    <name type="scientific">Hyalomma asiaticum</name>
    <name type="common">Tick</name>
    <dbReference type="NCBI Taxonomy" id="266040"/>
    <lineage>
        <taxon>Eukaryota</taxon>
        <taxon>Metazoa</taxon>
        <taxon>Ecdysozoa</taxon>
        <taxon>Arthropoda</taxon>
        <taxon>Chelicerata</taxon>
        <taxon>Arachnida</taxon>
        <taxon>Acari</taxon>
        <taxon>Parasitiformes</taxon>
        <taxon>Ixodida</taxon>
        <taxon>Ixodoidea</taxon>
        <taxon>Ixodidae</taxon>
        <taxon>Hyalomminae</taxon>
        <taxon>Hyalomma</taxon>
    </lineage>
</organism>
<dbReference type="EMBL" id="CM023482">
    <property type="protein sequence ID" value="KAH6938438.1"/>
    <property type="molecule type" value="Genomic_DNA"/>
</dbReference>
<sequence length="121" mass="13502">MRHLSAKACGHLSSEELLKLPCRTTLQKYFGSTSGDVGFSQLVRCHLEAELEALDTAQSKVCSLVVDEMIKQKLLYHKQRDAFVRDVDLGPDLEYLAPATENEHLANSLLCFLICGLYAMV</sequence>
<accession>A0ACB7SUP6</accession>
<reference evidence="1" key="1">
    <citation type="submission" date="2020-05" db="EMBL/GenBank/DDBJ databases">
        <title>Large-scale comparative analyses of tick genomes elucidate their genetic diversity and vector capacities.</title>
        <authorList>
            <person name="Jia N."/>
            <person name="Wang J."/>
            <person name="Shi W."/>
            <person name="Du L."/>
            <person name="Sun Y."/>
            <person name="Zhan W."/>
            <person name="Jiang J."/>
            <person name="Wang Q."/>
            <person name="Zhang B."/>
            <person name="Ji P."/>
            <person name="Sakyi L.B."/>
            <person name="Cui X."/>
            <person name="Yuan T."/>
            <person name="Jiang B."/>
            <person name="Yang W."/>
            <person name="Lam T.T.-Y."/>
            <person name="Chang Q."/>
            <person name="Ding S."/>
            <person name="Wang X."/>
            <person name="Zhu J."/>
            <person name="Ruan X."/>
            <person name="Zhao L."/>
            <person name="Wei J."/>
            <person name="Que T."/>
            <person name="Du C."/>
            <person name="Cheng J."/>
            <person name="Dai P."/>
            <person name="Han X."/>
            <person name="Huang E."/>
            <person name="Gao Y."/>
            <person name="Liu J."/>
            <person name="Shao H."/>
            <person name="Ye R."/>
            <person name="Li L."/>
            <person name="Wei W."/>
            <person name="Wang X."/>
            <person name="Wang C."/>
            <person name="Yang T."/>
            <person name="Huo Q."/>
            <person name="Li W."/>
            <person name="Guo W."/>
            <person name="Chen H."/>
            <person name="Zhou L."/>
            <person name="Ni X."/>
            <person name="Tian J."/>
            <person name="Zhou Y."/>
            <person name="Sheng Y."/>
            <person name="Liu T."/>
            <person name="Pan Y."/>
            <person name="Xia L."/>
            <person name="Li J."/>
            <person name="Zhao F."/>
            <person name="Cao W."/>
        </authorList>
    </citation>
    <scope>NUCLEOTIDE SEQUENCE</scope>
    <source>
        <strain evidence="1">Hyas-2018</strain>
    </source>
</reference>
<name>A0ACB7SUP6_HYAAI</name>